<keyword evidence="2" id="KW-0808">Transferase</keyword>
<feature type="domain" description="GST C-terminal" evidence="5">
    <location>
        <begin position="91"/>
        <end position="216"/>
    </location>
</feature>
<dbReference type="GO" id="GO:0043295">
    <property type="term" value="F:glutathione binding"/>
    <property type="evidence" value="ECO:0007669"/>
    <property type="project" value="TreeGrafter"/>
</dbReference>
<dbReference type="Gene3D" id="3.40.30.10">
    <property type="entry name" value="Glutaredoxin"/>
    <property type="match status" value="1"/>
</dbReference>
<proteinExistence type="predicted"/>
<dbReference type="InterPro" id="IPR010987">
    <property type="entry name" value="Glutathione-S-Trfase_C-like"/>
</dbReference>
<dbReference type="Pfam" id="PF00043">
    <property type="entry name" value="GST_C"/>
    <property type="match status" value="1"/>
</dbReference>
<dbReference type="InterPro" id="IPR004046">
    <property type="entry name" value="GST_C"/>
</dbReference>
<organism evidence="6 7">
    <name type="scientific">Cetraspora pellucida</name>
    <dbReference type="NCBI Taxonomy" id="1433469"/>
    <lineage>
        <taxon>Eukaryota</taxon>
        <taxon>Fungi</taxon>
        <taxon>Fungi incertae sedis</taxon>
        <taxon>Mucoromycota</taxon>
        <taxon>Glomeromycotina</taxon>
        <taxon>Glomeromycetes</taxon>
        <taxon>Diversisporales</taxon>
        <taxon>Gigasporaceae</taxon>
        <taxon>Cetraspora</taxon>
    </lineage>
</organism>
<name>A0A9N9GSR6_9GLOM</name>
<evidence type="ECO:0000259" key="4">
    <source>
        <dbReference type="PROSITE" id="PS50404"/>
    </source>
</evidence>
<evidence type="ECO:0000256" key="3">
    <source>
        <dbReference type="ARBA" id="ARBA00047960"/>
    </source>
</evidence>
<dbReference type="InterPro" id="IPR004045">
    <property type="entry name" value="Glutathione_S-Trfase_N"/>
</dbReference>
<dbReference type="SUPFAM" id="SSF52833">
    <property type="entry name" value="Thioredoxin-like"/>
    <property type="match status" value="1"/>
</dbReference>
<dbReference type="PANTHER" id="PTHR43900:SF3">
    <property type="entry name" value="GLUTATHIONE S-TRANSFERASE RHO"/>
    <property type="match status" value="1"/>
</dbReference>
<dbReference type="InterPro" id="IPR036282">
    <property type="entry name" value="Glutathione-S-Trfase_C_sf"/>
</dbReference>
<dbReference type="Gene3D" id="1.20.1050.10">
    <property type="match status" value="1"/>
</dbReference>
<feature type="domain" description="GST N-terminal" evidence="4">
    <location>
        <begin position="1"/>
        <end position="82"/>
    </location>
</feature>
<comment type="caution">
    <text evidence="6">The sequence shown here is derived from an EMBL/GenBank/DDBJ whole genome shotgun (WGS) entry which is preliminary data.</text>
</comment>
<dbReference type="InterPro" id="IPR040079">
    <property type="entry name" value="Glutathione_S-Trfase"/>
</dbReference>
<dbReference type="Proteomes" id="UP000789759">
    <property type="component" value="Unassembled WGS sequence"/>
</dbReference>
<evidence type="ECO:0000313" key="6">
    <source>
        <dbReference type="EMBL" id="CAG8631206.1"/>
    </source>
</evidence>
<dbReference type="PROSITE" id="PS50404">
    <property type="entry name" value="GST_NTER"/>
    <property type="match status" value="1"/>
</dbReference>
<gene>
    <name evidence="6" type="ORF">CPELLU_LOCUS8395</name>
</gene>
<dbReference type="GO" id="GO:0006749">
    <property type="term" value="P:glutathione metabolic process"/>
    <property type="evidence" value="ECO:0007669"/>
    <property type="project" value="TreeGrafter"/>
</dbReference>
<dbReference type="SFLD" id="SFLDG00358">
    <property type="entry name" value="Main_(cytGST)"/>
    <property type="match status" value="1"/>
</dbReference>
<protein>
    <recommendedName>
        <fullName evidence="1">glutathione transferase</fullName>
        <ecNumber evidence="1">2.5.1.18</ecNumber>
    </recommendedName>
</protein>
<evidence type="ECO:0000256" key="2">
    <source>
        <dbReference type="ARBA" id="ARBA00022679"/>
    </source>
</evidence>
<evidence type="ECO:0000313" key="7">
    <source>
        <dbReference type="Proteomes" id="UP000789759"/>
    </source>
</evidence>
<dbReference type="Pfam" id="PF13417">
    <property type="entry name" value="GST_N_3"/>
    <property type="match status" value="1"/>
</dbReference>
<accession>A0A9N9GSR6</accession>
<evidence type="ECO:0000259" key="5">
    <source>
        <dbReference type="PROSITE" id="PS50405"/>
    </source>
</evidence>
<dbReference type="OrthoDB" id="249703at2759"/>
<dbReference type="PANTHER" id="PTHR43900">
    <property type="entry name" value="GLUTATHIONE S-TRANSFERASE RHO"/>
    <property type="match status" value="1"/>
</dbReference>
<dbReference type="PROSITE" id="PS50405">
    <property type="entry name" value="GST_CTER"/>
    <property type="match status" value="1"/>
</dbReference>
<keyword evidence="7" id="KW-1185">Reference proteome</keyword>
<dbReference type="EMBL" id="CAJVQA010005957">
    <property type="protein sequence ID" value="CAG8631206.1"/>
    <property type="molecule type" value="Genomic_DNA"/>
</dbReference>
<dbReference type="AlphaFoldDB" id="A0A9N9GSR6"/>
<dbReference type="GO" id="GO:0004364">
    <property type="term" value="F:glutathione transferase activity"/>
    <property type="evidence" value="ECO:0007669"/>
    <property type="project" value="UniProtKB-EC"/>
</dbReference>
<dbReference type="InterPro" id="IPR036249">
    <property type="entry name" value="Thioredoxin-like_sf"/>
</dbReference>
<evidence type="ECO:0000256" key="1">
    <source>
        <dbReference type="ARBA" id="ARBA00012452"/>
    </source>
</evidence>
<dbReference type="EC" id="2.5.1.18" evidence="1"/>
<comment type="catalytic activity">
    <reaction evidence="3">
        <text>RX + glutathione = an S-substituted glutathione + a halide anion + H(+)</text>
        <dbReference type="Rhea" id="RHEA:16437"/>
        <dbReference type="ChEBI" id="CHEBI:15378"/>
        <dbReference type="ChEBI" id="CHEBI:16042"/>
        <dbReference type="ChEBI" id="CHEBI:17792"/>
        <dbReference type="ChEBI" id="CHEBI:57925"/>
        <dbReference type="ChEBI" id="CHEBI:90779"/>
        <dbReference type="EC" id="2.5.1.18"/>
    </reaction>
</comment>
<dbReference type="SFLD" id="SFLDS00019">
    <property type="entry name" value="Glutathione_Transferase_(cytos"/>
    <property type="match status" value="1"/>
</dbReference>
<dbReference type="GO" id="GO:0005737">
    <property type="term" value="C:cytoplasm"/>
    <property type="evidence" value="ECO:0007669"/>
    <property type="project" value="TreeGrafter"/>
</dbReference>
<sequence>MTIKLIGYPISTPTLRVVICLKELGIPYEFEPPASFQALKDKDYIANKHAFGKIPVLLDGDYVINESRAICRYLVSKYQGKYNDTILIPSDVHKAGLVEQFISYESCYYDSPVSKIIGQEVFAKKFRGKDPDPEIIKQGREDLSKVLDVYEKLLEGKEYLIGEFSLADIFHCPCTNLAYGIAAHSDLWDNRPNVKNWWNNLRNRDCIKKSFEEVKN</sequence>
<dbReference type="SUPFAM" id="SSF47616">
    <property type="entry name" value="GST C-terminal domain-like"/>
    <property type="match status" value="1"/>
</dbReference>
<reference evidence="6" key="1">
    <citation type="submission" date="2021-06" db="EMBL/GenBank/DDBJ databases">
        <authorList>
            <person name="Kallberg Y."/>
            <person name="Tangrot J."/>
            <person name="Rosling A."/>
        </authorList>
    </citation>
    <scope>NUCLEOTIDE SEQUENCE</scope>
    <source>
        <strain evidence="6">FL966</strain>
    </source>
</reference>